<dbReference type="PROSITE" id="PS51792">
    <property type="entry name" value="YIPPEE"/>
    <property type="match status" value="1"/>
</dbReference>
<dbReference type="OrthoDB" id="1744785at2759"/>
<dbReference type="Proteomes" id="UP000241394">
    <property type="component" value="Chromosome LG26"/>
</dbReference>
<dbReference type="PANTHER" id="PTHR13848">
    <property type="entry name" value="PROTEIN YIPPEE-LIKE CG15309-RELATED"/>
    <property type="match status" value="1"/>
</dbReference>
<reference evidence="2 3" key="1">
    <citation type="submission" date="2017-07" db="EMBL/GenBank/DDBJ databases">
        <title>An improved, manually edited Actinidia chinensis var. chinensis (kiwifruit) genome highlights the challenges associated with draft genomes and gene prediction in plants.</title>
        <authorList>
            <person name="Pilkington S."/>
            <person name="Crowhurst R."/>
            <person name="Hilario E."/>
            <person name="Nardozza S."/>
            <person name="Fraser L."/>
            <person name="Peng Y."/>
            <person name="Gunaseelan K."/>
            <person name="Simpson R."/>
            <person name="Tahir J."/>
            <person name="Deroles S."/>
            <person name="Templeton K."/>
            <person name="Luo Z."/>
            <person name="Davy M."/>
            <person name="Cheng C."/>
            <person name="Mcneilage M."/>
            <person name="Scaglione D."/>
            <person name="Liu Y."/>
            <person name="Zhang Q."/>
            <person name="Datson P."/>
            <person name="De Silva N."/>
            <person name="Gardiner S."/>
            <person name="Bassett H."/>
            <person name="Chagne D."/>
            <person name="Mccallum J."/>
            <person name="Dzierzon H."/>
            <person name="Deng C."/>
            <person name="Wang Y.-Y."/>
            <person name="Barron N."/>
            <person name="Manako K."/>
            <person name="Bowen J."/>
            <person name="Foster T."/>
            <person name="Erridge Z."/>
            <person name="Tiffin H."/>
            <person name="Waite C."/>
            <person name="Davies K."/>
            <person name="Grierson E."/>
            <person name="Laing W."/>
            <person name="Kirk R."/>
            <person name="Chen X."/>
            <person name="Wood M."/>
            <person name="Montefiori M."/>
            <person name="Brummell D."/>
            <person name="Schwinn K."/>
            <person name="Catanach A."/>
            <person name="Fullerton C."/>
            <person name="Li D."/>
            <person name="Meiyalaghan S."/>
            <person name="Nieuwenhuizen N."/>
            <person name="Read N."/>
            <person name="Prakash R."/>
            <person name="Hunter D."/>
            <person name="Zhang H."/>
            <person name="Mckenzie M."/>
            <person name="Knabel M."/>
            <person name="Harris A."/>
            <person name="Allan A."/>
            <person name="Chen A."/>
            <person name="Janssen B."/>
            <person name="Plunkett B."/>
            <person name="Dwamena C."/>
            <person name="Voogd C."/>
            <person name="Leif D."/>
            <person name="Lafferty D."/>
            <person name="Souleyre E."/>
            <person name="Varkonyi-Gasic E."/>
            <person name="Gambi F."/>
            <person name="Hanley J."/>
            <person name="Yao J.-L."/>
            <person name="Cheung J."/>
            <person name="David K."/>
            <person name="Warren B."/>
            <person name="Marsh K."/>
            <person name="Snowden K."/>
            <person name="Lin-Wang K."/>
            <person name="Brian L."/>
            <person name="Martinez-Sanchez M."/>
            <person name="Wang M."/>
            <person name="Ileperuma N."/>
            <person name="Macnee N."/>
            <person name="Campin R."/>
            <person name="Mcatee P."/>
            <person name="Drummond R."/>
            <person name="Espley R."/>
            <person name="Ireland H."/>
            <person name="Wu R."/>
            <person name="Atkinson R."/>
            <person name="Karunairetnam S."/>
            <person name="Bulley S."/>
            <person name="Chunkath S."/>
            <person name="Hanley Z."/>
            <person name="Storey R."/>
            <person name="Thrimawithana A."/>
            <person name="Thomson S."/>
            <person name="David C."/>
            <person name="Testolin R."/>
        </authorList>
    </citation>
    <scope>NUCLEOTIDE SEQUENCE [LARGE SCALE GENOMIC DNA]</scope>
    <source>
        <strain evidence="3">cv. Red5</strain>
        <tissue evidence="2">Young leaf</tissue>
    </source>
</reference>
<gene>
    <name evidence="2" type="ORF">CEY00_Acc30240</name>
</gene>
<sequence>MPGALLIRFDQTDPDNKFYLCRSCQAHIVLSRDFRVIFADHELTGRVFDNVVNVHIFSPDRGWKVGDHTVTDVYCVQCCNILGVKIIQTPENEAIVKEGDFVLYASMLRMWNGHEVVDD</sequence>
<organism evidence="2 3">
    <name type="scientific">Actinidia chinensis var. chinensis</name>
    <name type="common">Chinese soft-hair kiwi</name>
    <dbReference type="NCBI Taxonomy" id="1590841"/>
    <lineage>
        <taxon>Eukaryota</taxon>
        <taxon>Viridiplantae</taxon>
        <taxon>Streptophyta</taxon>
        <taxon>Embryophyta</taxon>
        <taxon>Tracheophyta</taxon>
        <taxon>Spermatophyta</taxon>
        <taxon>Magnoliopsida</taxon>
        <taxon>eudicotyledons</taxon>
        <taxon>Gunneridae</taxon>
        <taxon>Pentapetalae</taxon>
        <taxon>asterids</taxon>
        <taxon>Ericales</taxon>
        <taxon>Actinidiaceae</taxon>
        <taxon>Actinidia</taxon>
    </lineage>
</organism>
<protein>
    <submittedName>
        <fullName evidence="2">Yippee-like protein</fullName>
    </submittedName>
</protein>
<dbReference type="Gramene" id="PSR90043">
    <property type="protein sequence ID" value="PSR90043"/>
    <property type="gene ID" value="CEY00_Acc30240"/>
</dbReference>
<comment type="caution">
    <text evidence="2">The sequence shown here is derived from an EMBL/GenBank/DDBJ whole genome shotgun (WGS) entry which is preliminary data.</text>
</comment>
<reference evidence="3" key="2">
    <citation type="journal article" date="2018" name="BMC Genomics">
        <title>A manually annotated Actinidia chinensis var. chinensis (kiwifruit) genome highlights the challenges associated with draft genomes and gene prediction in plants.</title>
        <authorList>
            <person name="Pilkington S.M."/>
            <person name="Crowhurst R."/>
            <person name="Hilario E."/>
            <person name="Nardozza S."/>
            <person name="Fraser L."/>
            <person name="Peng Y."/>
            <person name="Gunaseelan K."/>
            <person name="Simpson R."/>
            <person name="Tahir J."/>
            <person name="Deroles S.C."/>
            <person name="Templeton K."/>
            <person name="Luo Z."/>
            <person name="Davy M."/>
            <person name="Cheng C."/>
            <person name="McNeilage M."/>
            <person name="Scaglione D."/>
            <person name="Liu Y."/>
            <person name="Zhang Q."/>
            <person name="Datson P."/>
            <person name="De Silva N."/>
            <person name="Gardiner S.E."/>
            <person name="Bassett H."/>
            <person name="Chagne D."/>
            <person name="McCallum J."/>
            <person name="Dzierzon H."/>
            <person name="Deng C."/>
            <person name="Wang Y.Y."/>
            <person name="Barron L."/>
            <person name="Manako K."/>
            <person name="Bowen J."/>
            <person name="Foster T.M."/>
            <person name="Erridge Z.A."/>
            <person name="Tiffin H."/>
            <person name="Waite C.N."/>
            <person name="Davies K.M."/>
            <person name="Grierson E.P."/>
            <person name="Laing W.A."/>
            <person name="Kirk R."/>
            <person name="Chen X."/>
            <person name="Wood M."/>
            <person name="Montefiori M."/>
            <person name="Brummell D.A."/>
            <person name="Schwinn K.E."/>
            <person name="Catanach A."/>
            <person name="Fullerton C."/>
            <person name="Li D."/>
            <person name="Meiyalaghan S."/>
            <person name="Nieuwenhuizen N."/>
            <person name="Read N."/>
            <person name="Prakash R."/>
            <person name="Hunter D."/>
            <person name="Zhang H."/>
            <person name="McKenzie M."/>
            <person name="Knabel M."/>
            <person name="Harris A."/>
            <person name="Allan A.C."/>
            <person name="Gleave A."/>
            <person name="Chen A."/>
            <person name="Janssen B.J."/>
            <person name="Plunkett B."/>
            <person name="Ampomah-Dwamena C."/>
            <person name="Voogd C."/>
            <person name="Leif D."/>
            <person name="Lafferty D."/>
            <person name="Souleyre E.J.F."/>
            <person name="Varkonyi-Gasic E."/>
            <person name="Gambi F."/>
            <person name="Hanley J."/>
            <person name="Yao J.L."/>
            <person name="Cheung J."/>
            <person name="David K.M."/>
            <person name="Warren B."/>
            <person name="Marsh K."/>
            <person name="Snowden K.C."/>
            <person name="Lin-Wang K."/>
            <person name="Brian L."/>
            <person name="Martinez-Sanchez M."/>
            <person name="Wang M."/>
            <person name="Ileperuma N."/>
            <person name="Macnee N."/>
            <person name="Campin R."/>
            <person name="McAtee P."/>
            <person name="Drummond R.S.M."/>
            <person name="Espley R.V."/>
            <person name="Ireland H.S."/>
            <person name="Wu R."/>
            <person name="Atkinson R.G."/>
            <person name="Karunairetnam S."/>
            <person name="Bulley S."/>
            <person name="Chunkath S."/>
            <person name="Hanley Z."/>
            <person name="Storey R."/>
            <person name="Thrimawithana A.H."/>
            <person name="Thomson S."/>
            <person name="David C."/>
            <person name="Testolin R."/>
            <person name="Huang H."/>
            <person name="Hellens R.P."/>
            <person name="Schaffer R.J."/>
        </authorList>
    </citation>
    <scope>NUCLEOTIDE SEQUENCE [LARGE SCALE GENOMIC DNA]</scope>
    <source>
        <strain evidence="3">cv. Red5</strain>
    </source>
</reference>
<keyword evidence="3" id="KW-1185">Reference proteome</keyword>
<dbReference type="GO" id="GO:0046872">
    <property type="term" value="F:metal ion binding"/>
    <property type="evidence" value="ECO:0007669"/>
    <property type="project" value="UniProtKB-KW"/>
</dbReference>
<accession>A0A2R6PF77</accession>
<evidence type="ECO:0000313" key="3">
    <source>
        <dbReference type="Proteomes" id="UP000241394"/>
    </source>
</evidence>
<dbReference type="InParanoid" id="A0A2R6PF77"/>
<name>A0A2R6PF77_ACTCC</name>
<dbReference type="OMA" id="CENLLGW"/>
<dbReference type="AlphaFoldDB" id="A0A2R6PF77"/>
<proteinExistence type="predicted"/>
<dbReference type="InterPro" id="IPR039058">
    <property type="entry name" value="Yippee_fam"/>
</dbReference>
<evidence type="ECO:0000313" key="2">
    <source>
        <dbReference type="EMBL" id="PSR90043.1"/>
    </source>
</evidence>
<dbReference type="STRING" id="1590841.A0A2R6PF77"/>
<dbReference type="EMBL" id="NKQK01000026">
    <property type="protein sequence ID" value="PSR90043.1"/>
    <property type="molecule type" value="Genomic_DNA"/>
</dbReference>
<dbReference type="InterPro" id="IPR034751">
    <property type="entry name" value="Yippee"/>
</dbReference>
<feature type="domain" description="Yippee" evidence="1">
    <location>
        <begin position="17"/>
        <end position="112"/>
    </location>
</feature>
<evidence type="ECO:0000259" key="1">
    <source>
        <dbReference type="PROSITE" id="PS51792"/>
    </source>
</evidence>